<comment type="caution">
    <text evidence="1">The sequence shown here is derived from an EMBL/GenBank/DDBJ whole genome shotgun (WGS) entry which is preliminary data.</text>
</comment>
<sequence length="97" mass="10488">MTYVLVDVHHRTHTCPSDPQPHPYDTTRTVVGLVPGGPCRQPVTIRCGDVTTTTLACGRHAPADRQCPSCRVTVTERQVRNEFMGTAPQHPTAGVAA</sequence>
<protein>
    <submittedName>
        <fullName evidence="1">Uncharacterized protein</fullName>
    </submittedName>
</protein>
<organism evidence="1 2">
    <name type="scientific">Spirilliplanes yamanashiensis</name>
    <dbReference type="NCBI Taxonomy" id="42233"/>
    <lineage>
        <taxon>Bacteria</taxon>
        <taxon>Bacillati</taxon>
        <taxon>Actinomycetota</taxon>
        <taxon>Actinomycetes</taxon>
        <taxon>Micromonosporales</taxon>
        <taxon>Micromonosporaceae</taxon>
        <taxon>Spirilliplanes</taxon>
    </lineage>
</organism>
<dbReference type="EMBL" id="BOOY01000003">
    <property type="protein sequence ID" value="GIJ01224.1"/>
    <property type="molecule type" value="Genomic_DNA"/>
</dbReference>
<dbReference type="RefSeq" id="WP_203936555.1">
    <property type="nucleotide sequence ID" value="NZ_BAAAGJ010000005.1"/>
</dbReference>
<dbReference type="AlphaFoldDB" id="A0A8J3Y4F5"/>
<dbReference type="Proteomes" id="UP000652013">
    <property type="component" value="Unassembled WGS sequence"/>
</dbReference>
<evidence type="ECO:0000313" key="1">
    <source>
        <dbReference type="EMBL" id="GIJ01224.1"/>
    </source>
</evidence>
<gene>
    <name evidence="1" type="ORF">Sya03_05760</name>
</gene>
<name>A0A8J3Y4F5_9ACTN</name>
<accession>A0A8J3Y4F5</accession>
<proteinExistence type="predicted"/>
<evidence type="ECO:0000313" key="2">
    <source>
        <dbReference type="Proteomes" id="UP000652013"/>
    </source>
</evidence>
<keyword evidence="2" id="KW-1185">Reference proteome</keyword>
<reference evidence="1" key="1">
    <citation type="submission" date="2021-01" db="EMBL/GenBank/DDBJ databases">
        <title>Whole genome shotgun sequence of Spirilliplanes yamanashiensis NBRC 15828.</title>
        <authorList>
            <person name="Komaki H."/>
            <person name="Tamura T."/>
        </authorList>
    </citation>
    <scope>NUCLEOTIDE SEQUENCE</scope>
    <source>
        <strain evidence="1">NBRC 15828</strain>
    </source>
</reference>